<gene>
    <name evidence="2" type="ORF">G2W53_021305</name>
</gene>
<evidence type="ECO:0000313" key="2">
    <source>
        <dbReference type="EMBL" id="KAF7823161.1"/>
    </source>
</evidence>
<dbReference type="Proteomes" id="UP000634136">
    <property type="component" value="Unassembled WGS sequence"/>
</dbReference>
<dbReference type="AlphaFoldDB" id="A0A834WKZ6"/>
<organism evidence="2 3">
    <name type="scientific">Senna tora</name>
    <dbReference type="NCBI Taxonomy" id="362788"/>
    <lineage>
        <taxon>Eukaryota</taxon>
        <taxon>Viridiplantae</taxon>
        <taxon>Streptophyta</taxon>
        <taxon>Embryophyta</taxon>
        <taxon>Tracheophyta</taxon>
        <taxon>Spermatophyta</taxon>
        <taxon>Magnoliopsida</taxon>
        <taxon>eudicotyledons</taxon>
        <taxon>Gunneridae</taxon>
        <taxon>Pentapetalae</taxon>
        <taxon>rosids</taxon>
        <taxon>fabids</taxon>
        <taxon>Fabales</taxon>
        <taxon>Fabaceae</taxon>
        <taxon>Caesalpinioideae</taxon>
        <taxon>Cassia clade</taxon>
        <taxon>Senna</taxon>
    </lineage>
</organism>
<proteinExistence type="predicted"/>
<accession>A0A834WKZ6</accession>
<name>A0A834WKZ6_9FABA</name>
<sequence>MARKVSDSLEMSPETARVGSGPSFAS</sequence>
<keyword evidence="3" id="KW-1185">Reference proteome</keyword>
<evidence type="ECO:0000313" key="3">
    <source>
        <dbReference type="Proteomes" id="UP000634136"/>
    </source>
</evidence>
<comment type="caution">
    <text evidence="2">The sequence shown here is derived from an EMBL/GenBank/DDBJ whole genome shotgun (WGS) entry which is preliminary data.</text>
</comment>
<protein>
    <submittedName>
        <fullName evidence="2">Uncharacterized protein</fullName>
    </submittedName>
</protein>
<feature type="region of interest" description="Disordered" evidence="1">
    <location>
        <begin position="1"/>
        <end position="26"/>
    </location>
</feature>
<reference evidence="2" key="1">
    <citation type="submission" date="2020-09" db="EMBL/GenBank/DDBJ databases">
        <title>Genome-Enabled Discovery of Anthraquinone Biosynthesis in Senna tora.</title>
        <authorList>
            <person name="Kang S.-H."/>
            <person name="Pandey R.P."/>
            <person name="Lee C.-M."/>
            <person name="Sim J.-S."/>
            <person name="Jeong J.-T."/>
            <person name="Choi B.-S."/>
            <person name="Jung M."/>
            <person name="Ginzburg D."/>
            <person name="Zhao K."/>
            <person name="Won S.Y."/>
            <person name="Oh T.-J."/>
            <person name="Yu Y."/>
            <person name="Kim N.-H."/>
            <person name="Lee O.R."/>
            <person name="Lee T.-H."/>
            <person name="Bashyal P."/>
            <person name="Kim T.-S."/>
            <person name="Lee W.-H."/>
            <person name="Kawkins C."/>
            <person name="Kim C.-K."/>
            <person name="Kim J.S."/>
            <person name="Ahn B.O."/>
            <person name="Rhee S.Y."/>
            <person name="Sohng J.K."/>
        </authorList>
    </citation>
    <scope>NUCLEOTIDE SEQUENCE</scope>
    <source>
        <tissue evidence="2">Leaf</tissue>
    </source>
</reference>
<evidence type="ECO:0000256" key="1">
    <source>
        <dbReference type="SAM" id="MobiDB-lite"/>
    </source>
</evidence>
<dbReference type="EMBL" id="JAAIUW010000007">
    <property type="protein sequence ID" value="KAF7823161.1"/>
    <property type="molecule type" value="Genomic_DNA"/>
</dbReference>